<sequence length="117" mass="13048">MGAQQGLRLARWKYVWTSQAPTKIKCFVWLVAKRACLTQEALQRKGVQLVPRCFLCNETNETTTIFFYTVESQVNYVFSTALLGNCTAVPVTKSLVSALPSLLALAHYAFSEAQTPL</sequence>
<evidence type="ECO:0000313" key="2">
    <source>
        <dbReference type="EMBL" id="WMV40412.1"/>
    </source>
</evidence>
<organism evidence="2 3">
    <name type="scientific">Solanum verrucosum</name>
    <dbReference type="NCBI Taxonomy" id="315347"/>
    <lineage>
        <taxon>Eukaryota</taxon>
        <taxon>Viridiplantae</taxon>
        <taxon>Streptophyta</taxon>
        <taxon>Embryophyta</taxon>
        <taxon>Tracheophyta</taxon>
        <taxon>Spermatophyta</taxon>
        <taxon>Magnoliopsida</taxon>
        <taxon>eudicotyledons</taxon>
        <taxon>Gunneridae</taxon>
        <taxon>Pentapetalae</taxon>
        <taxon>asterids</taxon>
        <taxon>lamiids</taxon>
        <taxon>Solanales</taxon>
        <taxon>Solanaceae</taxon>
        <taxon>Solanoideae</taxon>
        <taxon>Solaneae</taxon>
        <taxon>Solanum</taxon>
    </lineage>
</organism>
<gene>
    <name evidence="2" type="ORF">MTR67_033797</name>
</gene>
<evidence type="ECO:0000313" key="3">
    <source>
        <dbReference type="Proteomes" id="UP001234989"/>
    </source>
</evidence>
<proteinExistence type="predicted"/>
<dbReference type="AlphaFoldDB" id="A0AAF0ZIL8"/>
<reference evidence="2" key="1">
    <citation type="submission" date="2023-08" db="EMBL/GenBank/DDBJ databases">
        <title>A de novo genome assembly of Solanum verrucosum Schlechtendal, a Mexican diploid species geographically isolated from the other diploid A-genome species in potato relatives.</title>
        <authorList>
            <person name="Hosaka K."/>
        </authorList>
    </citation>
    <scope>NUCLEOTIDE SEQUENCE</scope>
    <source>
        <tissue evidence="2">Young leaves</tissue>
    </source>
</reference>
<evidence type="ECO:0000259" key="1">
    <source>
        <dbReference type="Pfam" id="PF13966"/>
    </source>
</evidence>
<dbReference type="EMBL" id="CP133619">
    <property type="protein sequence ID" value="WMV40412.1"/>
    <property type="molecule type" value="Genomic_DNA"/>
</dbReference>
<feature type="domain" description="Reverse transcriptase zinc-binding" evidence="1">
    <location>
        <begin position="10"/>
        <end position="68"/>
    </location>
</feature>
<dbReference type="InterPro" id="IPR026960">
    <property type="entry name" value="RVT-Znf"/>
</dbReference>
<protein>
    <recommendedName>
        <fullName evidence="1">Reverse transcriptase zinc-binding domain-containing protein</fullName>
    </recommendedName>
</protein>
<keyword evidence="3" id="KW-1185">Reference proteome</keyword>
<name>A0AAF0ZIL8_SOLVR</name>
<dbReference type="Proteomes" id="UP001234989">
    <property type="component" value="Chromosome 8"/>
</dbReference>
<accession>A0AAF0ZIL8</accession>
<dbReference type="Pfam" id="PF13966">
    <property type="entry name" value="zf-RVT"/>
    <property type="match status" value="1"/>
</dbReference>